<dbReference type="GO" id="GO:0070419">
    <property type="term" value="C:nonhomologous end joining complex"/>
    <property type="evidence" value="ECO:0007669"/>
    <property type="project" value="TreeGrafter"/>
</dbReference>
<evidence type="ECO:0000313" key="4">
    <source>
        <dbReference type="Proteomes" id="UP000335636"/>
    </source>
</evidence>
<dbReference type="EMBL" id="WJEC01000020">
    <property type="protein sequence ID" value="KAF7486908.1"/>
    <property type="molecule type" value="Genomic_DNA"/>
</dbReference>
<evidence type="ECO:0000313" key="2">
    <source>
        <dbReference type="EMBL" id="KAF7486908.1"/>
    </source>
</evidence>
<dbReference type="EMBL" id="CABDUW010000036">
    <property type="protein sequence ID" value="VTJ54215.1"/>
    <property type="molecule type" value="Genomic_DNA"/>
</dbReference>
<dbReference type="Proteomes" id="UP000662637">
    <property type="component" value="Unassembled WGS sequence"/>
</dbReference>
<dbReference type="GO" id="GO:0035861">
    <property type="term" value="C:site of double-strand break"/>
    <property type="evidence" value="ECO:0007669"/>
    <property type="project" value="TreeGrafter"/>
</dbReference>
<organism evidence="3 4">
    <name type="scientific">Marmota monax</name>
    <name type="common">Woodchuck</name>
    <dbReference type="NCBI Taxonomy" id="9995"/>
    <lineage>
        <taxon>Eukaryota</taxon>
        <taxon>Metazoa</taxon>
        <taxon>Chordata</taxon>
        <taxon>Craniata</taxon>
        <taxon>Vertebrata</taxon>
        <taxon>Euteleostomi</taxon>
        <taxon>Mammalia</taxon>
        <taxon>Eutheria</taxon>
        <taxon>Euarchontoglires</taxon>
        <taxon>Glires</taxon>
        <taxon>Rodentia</taxon>
        <taxon>Sciuromorpha</taxon>
        <taxon>Sciuridae</taxon>
        <taxon>Xerinae</taxon>
        <taxon>Marmotini</taxon>
        <taxon>Marmota</taxon>
    </lineage>
</organism>
<dbReference type="InterPro" id="IPR027873">
    <property type="entry name" value="PAXX"/>
</dbReference>
<accession>A0A5E4AAV8</accession>
<dbReference type="PANTHER" id="PTHR28586:SF1">
    <property type="entry name" value="PROTEIN PAXX"/>
    <property type="match status" value="1"/>
</dbReference>
<name>A0A5E4AAV8_MARMO</name>
<evidence type="ECO:0000313" key="3">
    <source>
        <dbReference type="EMBL" id="VTJ54215.1"/>
    </source>
</evidence>
<dbReference type="Pfam" id="PF15384">
    <property type="entry name" value="PAXX"/>
    <property type="match status" value="1"/>
</dbReference>
<dbReference type="PANTHER" id="PTHR28586">
    <property type="entry name" value="PROTEIN PAXX"/>
    <property type="match status" value="1"/>
</dbReference>
<proteinExistence type="predicted"/>
<evidence type="ECO:0000256" key="1">
    <source>
        <dbReference type="SAM" id="MobiDB-lite"/>
    </source>
</evidence>
<protein>
    <submittedName>
        <fullName evidence="2">Protein PAXX</fullName>
    </submittedName>
</protein>
<keyword evidence="4" id="KW-1185">Reference proteome</keyword>
<reference evidence="3 4" key="1">
    <citation type="submission" date="2019-04" db="EMBL/GenBank/DDBJ databases">
        <authorList>
            <person name="Alioto T."/>
            <person name="Alioto T."/>
        </authorList>
    </citation>
    <scope>NUCLEOTIDE SEQUENCE [LARGE SCALE GENOMIC DNA]</scope>
</reference>
<feature type="region of interest" description="Disordered" evidence="1">
    <location>
        <begin position="146"/>
        <end position="206"/>
    </location>
</feature>
<dbReference type="AlphaFoldDB" id="A0A5E4AAV8"/>
<dbReference type="Proteomes" id="UP000335636">
    <property type="component" value="Unassembled WGS sequence"/>
</dbReference>
<dbReference type="GO" id="GO:0005634">
    <property type="term" value="C:nucleus"/>
    <property type="evidence" value="ECO:0007669"/>
    <property type="project" value="TreeGrafter"/>
</dbReference>
<dbReference type="GO" id="GO:0006303">
    <property type="term" value="P:double-strand break repair via nonhomologous end joining"/>
    <property type="evidence" value="ECO:0007669"/>
    <property type="project" value="InterPro"/>
</dbReference>
<gene>
    <name evidence="2" type="ORF">GHT09_000629</name>
    <name evidence="3" type="ORF">MONAX_5E040372</name>
</gene>
<dbReference type="InterPro" id="IPR054134">
    <property type="entry name" value="PAXX_N"/>
</dbReference>
<dbReference type="GO" id="GO:0060090">
    <property type="term" value="F:molecular adaptor activity"/>
    <property type="evidence" value="ECO:0007669"/>
    <property type="project" value="TreeGrafter"/>
</dbReference>
<dbReference type="CDD" id="cd22286">
    <property type="entry name" value="HD_PAXX_N"/>
    <property type="match status" value="1"/>
</dbReference>
<sequence>MVPPPLSPPLCTLPPGPGPPRFVCYCEREESGDADCGGFNLYVTDAAQLWSTSFSRDSLAALKARFGLSETEDITSRFRAACHHQGVTLSFQEDRASLTLSGGPSTLVFDLSKVPGIEAAPRLQALTLGLAERVCSLEQQLAAVEKTAASPRKSPQPAGSQLFLPDPDPQRGGPGPGVRKRCPGESLINPGFKSKKPAGGVDFDET</sequence>
<reference evidence="2" key="2">
    <citation type="submission" date="2020-08" db="EMBL/GenBank/DDBJ databases">
        <authorList>
            <person name="Shumante A."/>
            <person name="Zimin A.V."/>
            <person name="Puiu D."/>
            <person name="Salzberg S.L."/>
        </authorList>
    </citation>
    <scope>NUCLEOTIDE SEQUENCE</scope>
    <source>
        <strain evidence="2">WC2-LM</strain>
        <tissue evidence="2">Liver</tissue>
    </source>
</reference>